<keyword evidence="1" id="KW-0812">Transmembrane</keyword>
<evidence type="ECO:0000256" key="1">
    <source>
        <dbReference type="SAM" id="Phobius"/>
    </source>
</evidence>
<gene>
    <name evidence="2" type="ORF">ADIWIN_3105</name>
</gene>
<keyword evidence="1" id="KW-0472">Membrane</keyword>
<keyword evidence="1" id="KW-1133">Transmembrane helix</keyword>
<dbReference type="AlphaFoldDB" id="S7VR81"/>
<proteinExistence type="predicted"/>
<reference evidence="2 3" key="1">
    <citation type="journal article" date="2013" name="Genome Announc.">
        <title>Draft Genome Sequence of Winogradskyella psychrotolerans RS-3T, Isolated from the Marine Transect of Kongsfjorden, Ny-Alesund, Svalbard, Arctic Ocean.</title>
        <authorList>
            <person name="Kumar Pinnaka A."/>
            <person name="Ara S."/>
            <person name="Singh A."/>
            <person name="Shivaji S."/>
        </authorList>
    </citation>
    <scope>NUCLEOTIDE SEQUENCE [LARGE SCALE GENOMIC DNA]</scope>
    <source>
        <strain evidence="2 3">RS-3</strain>
    </source>
</reference>
<dbReference type="Proteomes" id="UP000014962">
    <property type="component" value="Unassembled WGS sequence"/>
</dbReference>
<organism evidence="2 3">
    <name type="scientific">Winogradskyella psychrotolerans RS-3</name>
    <dbReference type="NCBI Taxonomy" id="641526"/>
    <lineage>
        <taxon>Bacteria</taxon>
        <taxon>Pseudomonadati</taxon>
        <taxon>Bacteroidota</taxon>
        <taxon>Flavobacteriia</taxon>
        <taxon>Flavobacteriales</taxon>
        <taxon>Flavobacteriaceae</taxon>
        <taxon>Winogradskyella</taxon>
    </lineage>
</organism>
<dbReference type="EMBL" id="ATMR01000139">
    <property type="protein sequence ID" value="EPR71907.1"/>
    <property type="molecule type" value="Genomic_DNA"/>
</dbReference>
<sequence length="62" mass="6799">MIEAPIMEGNRKKIKIVTPLNKLFIPIGEFTIRAELVVAVILSNIPAVVAAIKTDNIKKIAM</sequence>
<comment type="caution">
    <text evidence="2">The sequence shown here is derived from an EMBL/GenBank/DDBJ whole genome shotgun (WGS) entry which is preliminary data.</text>
</comment>
<evidence type="ECO:0000313" key="2">
    <source>
        <dbReference type="EMBL" id="EPR71907.1"/>
    </source>
</evidence>
<accession>S7VR81</accession>
<keyword evidence="3" id="KW-1185">Reference proteome</keyword>
<protein>
    <submittedName>
        <fullName evidence="2">Uncharacterized protein</fullName>
    </submittedName>
</protein>
<feature type="transmembrane region" description="Helical" evidence="1">
    <location>
        <begin position="30"/>
        <end position="52"/>
    </location>
</feature>
<name>S7VR81_9FLAO</name>
<evidence type="ECO:0000313" key="3">
    <source>
        <dbReference type="Proteomes" id="UP000014962"/>
    </source>
</evidence>